<gene>
    <name evidence="1" type="ORF">PGIGA_G00051030</name>
</gene>
<proteinExistence type="predicted"/>
<dbReference type="Proteomes" id="UP000829447">
    <property type="component" value="Linkage Group LG13"/>
</dbReference>
<organism evidence="1 2">
    <name type="scientific">Pangasianodon gigas</name>
    <name type="common">Mekong giant catfish</name>
    <name type="synonym">Pangasius gigas</name>
    <dbReference type="NCBI Taxonomy" id="30993"/>
    <lineage>
        <taxon>Eukaryota</taxon>
        <taxon>Metazoa</taxon>
        <taxon>Chordata</taxon>
        <taxon>Craniata</taxon>
        <taxon>Vertebrata</taxon>
        <taxon>Euteleostomi</taxon>
        <taxon>Actinopterygii</taxon>
        <taxon>Neopterygii</taxon>
        <taxon>Teleostei</taxon>
        <taxon>Ostariophysi</taxon>
        <taxon>Siluriformes</taxon>
        <taxon>Pangasiidae</taxon>
        <taxon>Pangasianodon</taxon>
    </lineage>
</organism>
<reference evidence="1 2" key="1">
    <citation type="journal article" date="2022" name="bioRxiv">
        <title>An ancient truncated duplication of the anti-Mullerian hormone receptor type 2 gene is a potential conserved master sex determinant in the Pangasiidae catfish family.</title>
        <authorList>
            <person name="Wen M."/>
            <person name="Pan Q."/>
            <person name="Jouanno E."/>
            <person name="Montfort J."/>
            <person name="Zahm M."/>
            <person name="Cabau C."/>
            <person name="Klopp C."/>
            <person name="Iampietro C."/>
            <person name="Roques C."/>
            <person name="Bouchez O."/>
            <person name="Castinel A."/>
            <person name="Donnadieu C."/>
            <person name="Parrinello H."/>
            <person name="Poncet C."/>
            <person name="Belmonte E."/>
            <person name="Gautier V."/>
            <person name="Avarre J.-C."/>
            <person name="Dugue R."/>
            <person name="Gustiano R."/>
            <person name="Ha T.T.T."/>
            <person name="Campet M."/>
            <person name="Sriphairoj K."/>
            <person name="Ribolli J."/>
            <person name="de Almeida F.L."/>
            <person name="Desvignes T."/>
            <person name="Postlethwait J.H."/>
            <person name="Bucao C.F."/>
            <person name="Robinson-Rechavi M."/>
            <person name="Bobe J."/>
            <person name="Herpin A."/>
            <person name="Guiguen Y."/>
        </authorList>
    </citation>
    <scope>NUCLEOTIDE SEQUENCE [LARGE SCALE GENOMIC DNA]</scope>
    <source>
        <strain evidence="1">YG-Dec2019</strain>
    </source>
</reference>
<name>A0ACC5X2J1_PANGG</name>
<sequence length="665" mass="72357">MVRERVVQKKSFQQSLDDIKEKMKEKRTKRLASASAASRGLSKLKTAASVKPFVLKSVQVNNKALALALQAEREKVRQAQGIILQLKRERQALIFHLLMMKRALSEGGVARSAQTFSAEEPKSDLAQSTSSRGVAQADAVTQEEELRPLESLTQQEEDGALGGSGNSEVSLPPSVGMRRRRDGRKRSERRRSSLFNPASVDVCVTEEVEPQNSGVAEDPELHLDTVVSVAADVAEHEGTTENTTAGGQRSLRTDSVDASKAALDSELSDFAAVQHSTPEPPQRRASRQTKRKAAQSATKPERGRKMERAPLKKPWEKPRARSKSRAAAGGSASGSASASAPSDRLNSSLGGNDTFDFDCEEAVHITPFRGGGKASEAPPSPITMPSPVAPPPPAPADEEPSSSEAEQDADDSPYVPDRKFRRTRDPPPRRARSKRRSAQTRGKENTGLKQNRMVPELSGNVKTHTEAADATLSIHTELQLPQSPAADLQFPESLLSPPAEKINQSTPDQESAKAAASGEEMASPPPDIPSAEAGLMMIDRPLFELTNCRNQSSEQENSMAVVMDKSRRRKGGLVVRSCLGLALSDVTNLSPAAYQAPLPGRDSTPGRKRRCTSIVSYKEPSISSKLRRGDKFTDTRFLRSPIFKQKSRRSIKSMEKYNESFVGCR</sequence>
<evidence type="ECO:0000313" key="1">
    <source>
        <dbReference type="EMBL" id="MCI4385484.1"/>
    </source>
</evidence>
<dbReference type="EMBL" id="CM040466">
    <property type="protein sequence ID" value="MCI4385484.1"/>
    <property type="molecule type" value="Genomic_DNA"/>
</dbReference>
<protein>
    <submittedName>
        <fullName evidence="1">Uncharacterized protein</fullName>
    </submittedName>
</protein>
<evidence type="ECO:0000313" key="2">
    <source>
        <dbReference type="Proteomes" id="UP000829447"/>
    </source>
</evidence>
<comment type="caution">
    <text evidence="1">The sequence shown here is derived from an EMBL/GenBank/DDBJ whole genome shotgun (WGS) entry which is preliminary data.</text>
</comment>
<accession>A0ACC5X2J1</accession>
<keyword evidence="2" id="KW-1185">Reference proteome</keyword>